<evidence type="ECO:0000256" key="1">
    <source>
        <dbReference type="SAM" id="SignalP"/>
    </source>
</evidence>
<feature type="chain" id="PRO_5015921505" evidence="1">
    <location>
        <begin position="31"/>
        <end position="377"/>
    </location>
</feature>
<keyword evidence="4" id="KW-1185">Reference proteome</keyword>
<dbReference type="InterPro" id="IPR003431">
    <property type="entry name" value="B-propeller_Phytase"/>
</dbReference>
<dbReference type="Proteomes" id="UP000249239">
    <property type="component" value="Unassembled WGS sequence"/>
</dbReference>
<reference evidence="3 4" key="1">
    <citation type="submission" date="2018-06" db="EMBL/GenBank/DDBJ databases">
        <title>Genomic Encyclopedia of Archaeal and Bacterial Type Strains, Phase II (KMG-II): from individual species to whole genera.</title>
        <authorList>
            <person name="Goeker M."/>
        </authorList>
    </citation>
    <scope>NUCLEOTIDE SEQUENCE [LARGE SCALE GENOMIC DNA]</scope>
    <source>
        <strain evidence="3 4">DSM 6779</strain>
    </source>
</reference>
<proteinExistence type="predicted"/>
<dbReference type="RefSeq" id="WP_111445147.1">
    <property type="nucleotide sequence ID" value="NZ_QKZK01000009.1"/>
</dbReference>
<name>A0A2W7P1U8_9BACT</name>
<sequence>MHTRSTSTPLRKIILLTLALTLTPGMLLQAQSDAEAREDSLKMAEALHLQSQITFQVTATGETRPVKTNLDDDAADDPAIWVHPRRPGKSLILGTNKKAGLYVYDMKGRIKQFMPTGRINNVDVRNGFRHQGREMALVAASNRTLNAISLYLIDPRTGIMTDTVANIPSGVDEVYGLCTYHNRQTNRFYAIVNGKNGVVEQWEITSNDNDITWSLTKQFAANSQPEGMAADDRTGLLYLGVEDEGIYVVNLNDPQPQLTLLPQSTSETPAIRYDIEGLALFNHAAHTYLVASIQGNFSYAVFNVTGQPRYVGSFVVKPGCIDGIEETDGLDITTRSCGGKYKQGMFVAQDGFNTNGTKAESQNFKMVPVSKILPLLK</sequence>
<dbReference type="GO" id="GO:0016158">
    <property type="term" value="F:inositol hexakisphosphate 3-phosphatase activity"/>
    <property type="evidence" value="ECO:0007669"/>
    <property type="project" value="InterPro"/>
</dbReference>
<evidence type="ECO:0000259" key="2">
    <source>
        <dbReference type="PROSITE" id="PS51662"/>
    </source>
</evidence>
<keyword evidence="1" id="KW-0732">Signal</keyword>
<protein>
    <submittedName>
        <fullName evidence="3">3-phytase</fullName>
    </submittedName>
</protein>
<feature type="domain" description="BPP" evidence="2">
    <location>
        <begin position="47"/>
        <end position="376"/>
    </location>
</feature>
<dbReference type="AlphaFoldDB" id="A0A2W7P1U8"/>
<gene>
    <name evidence="3" type="ORF">LX69_01472</name>
</gene>
<accession>A0A2W7P1U8</accession>
<evidence type="ECO:0000313" key="4">
    <source>
        <dbReference type="Proteomes" id="UP000249239"/>
    </source>
</evidence>
<evidence type="ECO:0000313" key="3">
    <source>
        <dbReference type="EMBL" id="PZX17422.1"/>
    </source>
</evidence>
<dbReference type="OrthoDB" id="8696437at2"/>
<feature type="signal peptide" evidence="1">
    <location>
        <begin position="1"/>
        <end position="30"/>
    </location>
</feature>
<dbReference type="SUPFAM" id="SSF50956">
    <property type="entry name" value="Thermostable phytase (3-phytase)"/>
    <property type="match status" value="1"/>
</dbReference>
<dbReference type="EMBL" id="QKZK01000009">
    <property type="protein sequence ID" value="PZX17422.1"/>
    <property type="molecule type" value="Genomic_DNA"/>
</dbReference>
<dbReference type="Pfam" id="PF02333">
    <property type="entry name" value="Phytase"/>
    <property type="match status" value="1"/>
</dbReference>
<comment type="caution">
    <text evidence="3">The sequence shown here is derived from an EMBL/GenBank/DDBJ whole genome shotgun (WGS) entry which is preliminary data.</text>
</comment>
<organism evidence="3 4">
    <name type="scientific">Breznakibacter xylanolyticus</name>
    <dbReference type="NCBI Taxonomy" id="990"/>
    <lineage>
        <taxon>Bacteria</taxon>
        <taxon>Pseudomonadati</taxon>
        <taxon>Bacteroidota</taxon>
        <taxon>Bacteroidia</taxon>
        <taxon>Marinilabiliales</taxon>
        <taxon>Marinilabiliaceae</taxon>
        <taxon>Breznakibacter</taxon>
    </lineage>
</organism>
<dbReference type="InterPro" id="IPR011042">
    <property type="entry name" value="6-blade_b-propeller_TolB-like"/>
</dbReference>
<dbReference type="Gene3D" id="2.120.10.30">
    <property type="entry name" value="TolB, C-terminal domain"/>
    <property type="match status" value="1"/>
</dbReference>
<dbReference type="PROSITE" id="PS51662">
    <property type="entry name" value="BP_PHYTASE"/>
    <property type="match status" value="1"/>
</dbReference>